<evidence type="ECO:0000313" key="9">
    <source>
        <dbReference type="Proteomes" id="UP001567538"/>
    </source>
</evidence>
<name>A0ABD1IB83_SALDI</name>
<dbReference type="PROSITE" id="PS50180">
    <property type="entry name" value="GAE"/>
    <property type="match status" value="1"/>
</dbReference>
<keyword evidence="6" id="KW-0472">Membrane</keyword>
<dbReference type="FunFam" id="2.60.40.1230:FF:000008">
    <property type="entry name" value="AP-1 complex subunit gamma"/>
    <property type="match status" value="1"/>
</dbReference>
<evidence type="ECO:0000256" key="5">
    <source>
        <dbReference type="ARBA" id="ARBA00023034"/>
    </source>
</evidence>
<evidence type="ECO:0000256" key="4">
    <source>
        <dbReference type="ARBA" id="ARBA00022927"/>
    </source>
</evidence>
<feature type="domain" description="GAE" evidence="7">
    <location>
        <begin position="60"/>
        <end position="177"/>
    </location>
</feature>
<keyword evidence="3" id="KW-0813">Transport</keyword>
<dbReference type="GO" id="GO:0015031">
    <property type="term" value="P:protein transport"/>
    <property type="evidence" value="ECO:0007669"/>
    <property type="project" value="UniProtKB-KW"/>
</dbReference>
<evidence type="ECO:0000256" key="1">
    <source>
        <dbReference type="ARBA" id="ARBA00004145"/>
    </source>
</evidence>
<comment type="caution">
    <text evidence="8">The sequence shown here is derived from an EMBL/GenBank/DDBJ whole genome shotgun (WGS) entry which is preliminary data.</text>
</comment>
<dbReference type="GO" id="GO:0030665">
    <property type="term" value="C:clathrin-coated vesicle membrane"/>
    <property type="evidence" value="ECO:0007669"/>
    <property type="project" value="UniProtKB-SubCell"/>
</dbReference>
<accession>A0ABD1IB83</accession>
<dbReference type="InterPro" id="IPR008153">
    <property type="entry name" value="GAE_dom"/>
</dbReference>
<dbReference type="EMBL" id="JBEAFC010000003">
    <property type="protein sequence ID" value="KAL1565655.1"/>
    <property type="molecule type" value="Genomic_DNA"/>
</dbReference>
<evidence type="ECO:0000256" key="3">
    <source>
        <dbReference type="ARBA" id="ARBA00022448"/>
    </source>
</evidence>
<dbReference type="SMART" id="SM00809">
    <property type="entry name" value="Alpha_adaptinC2"/>
    <property type="match status" value="1"/>
</dbReference>
<dbReference type="InterPro" id="IPR008152">
    <property type="entry name" value="Clathrin_a/b/g-adaptin_app_Ig"/>
</dbReference>
<evidence type="ECO:0000256" key="6">
    <source>
        <dbReference type="ARBA" id="ARBA00023136"/>
    </source>
</evidence>
<dbReference type="Proteomes" id="UP001567538">
    <property type="component" value="Unassembled WGS sequence"/>
</dbReference>
<keyword evidence="4" id="KW-0653">Protein transport</keyword>
<dbReference type="GO" id="GO:0005794">
    <property type="term" value="C:Golgi apparatus"/>
    <property type="evidence" value="ECO:0007669"/>
    <property type="project" value="UniProtKB-SubCell"/>
</dbReference>
<proteinExistence type="predicted"/>
<dbReference type="SUPFAM" id="SSF49348">
    <property type="entry name" value="Clathrin adaptor appendage domain"/>
    <property type="match status" value="1"/>
</dbReference>
<comment type="subcellular location">
    <subcellularLocation>
        <location evidence="1">Cytoplasmic vesicle</location>
        <location evidence="1">Clathrin-coated vesicle membrane</location>
        <topology evidence="1">Peripheral membrane protein</topology>
        <orientation evidence="1">Cytoplasmic side</orientation>
    </subcellularLocation>
    <subcellularLocation>
        <location evidence="2">Golgi apparatus</location>
    </subcellularLocation>
</comment>
<sequence length="180" mass="19280">MLSSEQDNKRSEGLLDNFASLSTSSARSSSVIASSSMMDLLDGFGPSSSVHDSVAETEGPSYPSVVAFESGSLKITFNFSKEPGNSQSTIIEAQFVNKSPDIYSNFVFQAAVPKFLQLHLEPASGNTLPASGNGSIIQKLKVSNSQHGKKSLVMRVRINYKANGKDILEDGQISNFPRGL</sequence>
<dbReference type="InterPro" id="IPR013041">
    <property type="entry name" value="Clathrin_app_Ig-like_sf"/>
</dbReference>
<gene>
    <name evidence="8" type="ORF">AAHA92_07841</name>
</gene>
<keyword evidence="5" id="KW-0333">Golgi apparatus</keyword>
<dbReference type="InterPro" id="IPR050840">
    <property type="entry name" value="Adaptor_Complx_Large_Subunit"/>
</dbReference>
<protein>
    <recommendedName>
        <fullName evidence="7">GAE domain-containing protein</fullName>
    </recommendedName>
</protein>
<keyword evidence="9" id="KW-1185">Reference proteome</keyword>
<evidence type="ECO:0000259" key="7">
    <source>
        <dbReference type="PROSITE" id="PS50180"/>
    </source>
</evidence>
<reference evidence="8 9" key="1">
    <citation type="submission" date="2024-06" db="EMBL/GenBank/DDBJ databases">
        <title>A chromosome level genome sequence of Diviner's sage (Salvia divinorum).</title>
        <authorList>
            <person name="Ford S.A."/>
            <person name="Ro D.-K."/>
            <person name="Ness R.W."/>
            <person name="Phillips M.A."/>
        </authorList>
    </citation>
    <scope>NUCLEOTIDE SEQUENCE [LARGE SCALE GENOMIC DNA]</scope>
    <source>
        <strain evidence="8">SAF-2024a</strain>
        <tissue evidence="8">Leaf</tissue>
    </source>
</reference>
<dbReference type="Pfam" id="PF02883">
    <property type="entry name" value="Alpha_adaptinC2"/>
    <property type="match status" value="1"/>
</dbReference>
<dbReference type="AlphaFoldDB" id="A0ABD1IB83"/>
<evidence type="ECO:0000256" key="2">
    <source>
        <dbReference type="ARBA" id="ARBA00004555"/>
    </source>
</evidence>
<organism evidence="8 9">
    <name type="scientific">Salvia divinorum</name>
    <name type="common">Maria pastora</name>
    <name type="synonym">Diviner's sage</name>
    <dbReference type="NCBI Taxonomy" id="28513"/>
    <lineage>
        <taxon>Eukaryota</taxon>
        <taxon>Viridiplantae</taxon>
        <taxon>Streptophyta</taxon>
        <taxon>Embryophyta</taxon>
        <taxon>Tracheophyta</taxon>
        <taxon>Spermatophyta</taxon>
        <taxon>Magnoliopsida</taxon>
        <taxon>eudicotyledons</taxon>
        <taxon>Gunneridae</taxon>
        <taxon>Pentapetalae</taxon>
        <taxon>asterids</taxon>
        <taxon>lamiids</taxon>
        <taxon>Lamiales</taxon>
        <taxon>Lamiaceae</taxon>
        <taxon>Nepetoideae</taxon>
        <taxon>Mentheae</taxon>
        <taxon>Salviinae</taxon>
        <taxon>Salvia</taxon>
        <taxon>Salvia subgen. Calosphace</taxon>
    </lineage>
</organism>
<evidence type="ECO:0000313" key="8">
    <source>
        <dbReference type="EMBL" id="KAL1565655.1"/>
    </source>
</evidence>
<dbReference type="PANTHER" id="PTHR22780">
    <property type="entry name" value="ADAPTIN, ALPHA/GAMMA/EPSILON"/>
    <property type="match status" value="1"/>
</dbReference>
<dbReference type="Gene3D" id="2.60.40.1230">
    <property type="match status" value="1"/>
</dbReference>